<reference evidence="4 5" key="1">
    <citation type="submission" date="2024-02" db="EMBL/GenBank/DDBJ databases">
        <title>de novo genome assembly of Solanum bulbocastanum strain 11H21.</title>
        <authorList>
            <person name="Hosaka A.J."/>
        </authorList>
    </citation>
    <scope>NUCLEOTIDE SEQUENCE [LARGE SCALE GENOMIC DNA]</scope>
    <source>
        <tissue evidence="4">Young leaves</tissue>
    </source>
</reference>
<dbReference type="Proteomes" id="UP001371456">
    <property type="component" value="Unassembled WGS sequence"/>
</dbReference>
<comment type="caution">
    <text evidence="4">The sequence shown here is derived from an EMBL/GenBank/DDBJ whole genome shotgun (WGS) entry which is preliminary data.</text>
</comment>
<dbReference type="EMBL" id="JBANQN010000008">
    <property type="protein sequence ID" value="KAK6783464.1"/>
    <property type="molecule type" value="Genomic_DNA"/>
</dbReference>
<keyword evidence="5" id="KW-1185">Reference proteome</keyword>
<feature type="region of interest" description="Disordered" evidence="3">
    <location>
        <begin position="311"/>
        <end position="335"/>
    </location>
</feature>
<dbReference type="PANTHER" id="PTHR10460">
    <property type="entry name" value="ABL INTERACTOR FAMILY MEMBER"/>
    <property type="match status" value="1"/>
</dbReference>
<evidence type="ECO:0000313" key="5">
    <source>
        <dbReference type="Proteomes" id="UP001371456"/>
    </source>
</evidence>
<evidence type="ECO:0000256" key="3">
    <source>
        <dbReference type="SAM" id="MobiDB-lite"/>
    </source>
</evidence>
<dbReference type="InterPro" id="IPR028457">
    <property type="entry name" value="ABI"/>
</dbReference>
<organism evidence="4 5">
    <name type="scientific">Solanum bulbocastanum</name>
    <name type="common">Wild potato</name>
    <dbReference type="NCBI Taxonomy" id="147425"/>
    <lineage>
        <taxon>Eukaryota</taxon>
        <taxon>Viridiplantae</taxon>
        <taxon>Streptophyta</taxon>
        <taxon>Embryophyta</taxon>
        <taxon>Tracheophyta</taxon>
        <taxon>Spermatophyta</taxon>
        <taxon>Magnoliopsida</taxon>
        <taxon>eudicotyledons</taxon>
        <taxon>Gunneridae</taxon>
        <taxon>Pentapetalae</taxon>
        <taxon>asterids</taxon>
        <taxon>lamiids</taxon>
        <taxon>Solanales</taxon>
        <taxon>Solanaceae</taxon>
        <taxon>Solanoideae</taxon>
        <taxon>Solaneae</taxon>
        <taxon>Solanum</taxon>
    </lineage>
</organism>
<name>A0AAN8T8T2_SOLBU</name>
<gene>
    <name evidence="4" type="ORF">RDI58_021261</name>
</gene>
<evidence type="ECO:0000313" key="4">
    <source>
        <dbReference type="EMBL" id="KAK6783464.1"/>
    </source>
</evidence>
<accession>A0AAN8T8T2</accession>
<comment type="similarity">
    <text evidence="1">Belongs to the ABI family.</text>
</comment>
<dbReference type="Gene3D" id="6.10.140.1620">
    <property type="match status" value="1"/>
</dbReference>
<comment type="function">
    <text evidence="2">Involved in regulation of actin and microtubule organization. Part of a WAVE complex that activates the Arp2/3 complex.</text>
</comment>
<protein>
    <recommendedName>
        <fullName evidence="6">Protein ABIL2-like</fullName>
    </recommendedName>
</protein>
<sequence length="335" mass="37657">MGNENPFCGANGSQEGSNYDEIFMQHSLQFSDSLKDLKNLRKQLYSAAEFFESSYGENEHKTLVIETLKDYVSKALVSSVDHLGSVACKLNTFLDEKVDEFSTTKLRFSCMEQKLQTCQEIVDRSGLLQQSLIIVTPKQHKRYVNTAAEIQPAVPKPGQRNKEQNLCPQEDLQLPNHGDCFPHPFQDLPLKPHPSKPKYMKNHSKISWTDASPNPLNFSFTRGPSNKEVGKRSISPLRFGLKRSGSVNRSVSPLIRFGSAVTRSISPSTSSIKQRCPSEPRRAMSMSINPERNSAKDMQEYARKSKNLLTAFLGRHGHGQGSRKAGIPSKYHDDR</sequence>
<proteinExistence type="inferred from homology"/>
<dbReference type="AlphaFoldDB" id="A0AAN8T8T2"/>
<evidence type="ECO:0008006" key="6">
    <source>
        <dbReference type="Google" id="ProtNLM"/>
    </source>
</evidence>
<dbReference type="PANTHER" id="PTHR10460:SF34">
    <property type="entry name" value="PROTEIN ABIL2-LIKE"/>
    <property type="match status" value="1"/>
</dbReference>
<evidence type="ECO:0000256" key="1">
    <source>
        <dbReference type="ARBA" id="ARBA00010020"/>
    </source>
</evidence>
<evidence type="ECO:0000256" key="2">
    <source>
        <dbReference type="ARBA" id="ARBA00025223"/>
    </source>
</evidence>